<dbReference type="EMBL" id="JBJKBG010000007">
    <property type="protein sequence ID" value="KAL3731305.1"/>
    <property type="molecule type" value="Genomic_DNA"/>
</dbReference>
<evidence type="ECO:0000313" key="2">
    <source>
        <dbReference type="EMBL" id="KAL3731305.1"/>
    </source>
</evidence>
<comment type="caution">
    <text evidence="2">The sequence shown here is derived from an EMBL/GenBank/DDBJ whole genome shotgun (WGS) entry which is preliminary data.</text>
</comment>
<dbReference type="Proteomes" id="UP001634007">
    <property type="component" value="Unassembled WGS sequence"/>
</dbReference>
<protein>
    <recommendedName>
        <fullName evidence="4">Endoplasmic reticulum transmembrane protein</fullName>
    </recommendedName>
</protein>
<keyword evidence="1" id="KW-1133">Transmembrane helix</keyword>
<gene>
    <name evidence="2" type="ORF">ACJRO7_028217</name>
</gene>
<reference evidence="2 3" key="1">
    <citation type="submission" date="2024-11" db="EMBL/GenBank/DDBJ databases">
        <title>Chromosome-level genome assembly of Eucalyptus globulus Labill. provides insights into its genome evolution.</title>
        <authorList>
            <person name="Li X."/>
        </authorList>
    </citation>
    <scope>NUCLEOTIDE SEQUENCE [LARGE SCALE GENOMIC DNA]</scope>
    <source>
        <strain evidence="2">CL2024</strain>
        <tissue evidence="2">Fresh tender leaves</tissue>
    </source>
</reference>
<name>A0ABD3JUI7_EUCGL</name>
<evidence type="ECO:0008006" key="4">
    <source>
        <dbReference type="Google" id="ProtNLM"/>
    </source>
</evidence>
<evidence type="ECO:0000256" key="1">
    <source>
        <dbReference type="SAM" id="Phobius"/>
    </source>
</evidence>
<feature type="transmembrane region" description="Helical" evidence="1">
    <location>
        <begin position="74"/>
        <end position="95"/>
    </location>
</feature>
<keyword evidence="3" id="KW-1185">Reference proteome</keyword>
<keyword evidence="1" id="KW-0472">Membrane</keyword>
<organism evidence="2 3">
    <name type="scientific">Eucalyptus globulus</name>
    <name type="common">Tasmanian blue gum</name>
    <dbReference type="NCBI Taxonomy" id="34317"/>
    <lineage>
        <taxon>Eukaryota</taxon>
        <taxon>Viridiplantae</taxon>
        <taxon>Streptophyta</taxon>
        <taxon>Embryophyta</taxon>
        <taxon>Tracheophyta</taxon>
        <taxon>Spermatophyta</taxon>
        <taxon>Magnoliopsida</taxon>
        <taxon>eudicotyledons</taxon>
        <taxon>Gunneridae</taxon>
        <taxon>Pentapetalae</taxon>
        <taxon>rosids</taxon>
        <taxon>malvids</taxon>
        <taxon>Myrtales</taxon>
        <taxon>Myrtaceae</taxon>
        <taxon>Myrtoideae</taxon>
        <taxon>Eucalypteae</taxon>
        <taxon>Eucalyptus</taxon>
    </lineage>
</organism>
<feature type="transmembrane region" description="Helical" evidence="1">
    <location>
        <begin position="6"/>
        <end position="24"/>
    </location>
</feature>
<accession>A0ABD3JUI7</accession>
<evidence type="ECO:0000313" key="3">
    <source>
        <dbReference type="Proteomes" id="UP001634007"/>
    </source>
</evidence>
<proteinExistence type="predicted"/>
<sequence>MLGNVAAMEVVMLFLLTAPGLDVLRRVLSSFTRGLLKPLLSVYETRPGCELESPCPLTVRLRHQKSVLKSQRNALLIGAAMAFYWLLCSVARMVVKIEQLNQHLAPAQGPRLERFAAGSGNRLRVRMDLFLFFFCSWEQKQKKVFLFRGTVF</sequence>
<keyword evidence="1" id="KW-0812">Transmembrane</keyword>
<dbReference type="AlphaFoldDB" id="A0ABD3JUI7"/>